<keyword evidence="2" id="KW-1185">Reference proteome</keyword>
<name>A0A397SWH5_9GLOM</name>
<sequence>MHYRQFRNTNELVQLALNSFLNRINYNNIYLLPYNNNAHILAVQSRRVSRRSQRLTGKILMKRNVEHEAHRLQVHNRYLINLATDYIWNVRSSTSQRNRFTNLANNANNLSQNQVSRINNTNTLDRIARITTPQQTINNSFESAFFNGTKFDDNNSFESLILPAGCSGPSSSFI</sequence>
<dbReference type="AlphaFoldDB" id="A0A397SWH5"/>
<evidence type="ECO:0000313" key="1">
    <source>
        <dbReference type="EMBL" id="RIA90343.1"/>
    </source>
</evidence>
<dbReference type="OrthoDB" id="2402465at2759"/>
<proteinExistence type="predicted"/>
<accession>A0A397SWH5</accession>
<comment type="caution">
    <text evidence="1">The sequence shown here is derived from an EMBL/GenBank/DDBJ whole genome shotgun (WGS) entry which is preliminary data.</text>
</comment>
<organism evidence="1 2">
    <name type="scientific">Glomus cerebriforme</name>
    <dbReference type="NCBI Taxonomy" id="658196"/>
    <lineage>
        <taxon>Eukaryota</taxon>
        <taxon>Fungi</taxon>
        <taxon>Fungi incertae sedis</taxon>
        <taxon>Mucoromycota</taxon>
        <taxon>Glomeromycotina</taxon>
        <taxon>Glomeromycetes</taxon>
        <taxon>Glomerales</taxon>
        <taxon>Glomeraceae</taxon>
        <taxon>Glomus</taxon>
    </lineage>
</organism>
<evidence type="ECO:0000313" key="2">
    <source>
        <dbReference type="Proteomes" id="UP000265703"/>
    </source>
</evidence>
<dbReference type="EMBL" id="QKYT01000184">
    <property type="protein sequence ID" value="RIA90343.1"/>
    <property type="molecule type" value="Genomic_DNA"/>
</dbReference>
<dbReference type="Proteomes" id="UP000265703">
    <property type="component" value="Unassembled WGS sequence"/>
</dbReference>
<gene>
    <name evidence="1" type="ORF">C1645_823475</name>
</gene>
<reference evidence="1 2" key="1">
    <citation type="submission" date="2018-06" db="EMBL/GenBank/DDBJ databases">
        <title>Comparative genomics reveals the genomic features of Rhizophagus irregularis, R. cerebriforme, R. diaphanum and Gigaspora rosea, and their symbiotic lifestyle signature.</title>
        <authorList>
            <person name="Morin E."/>
            <person name="San Clemente H."/>
            <person name="Chen E.C.H."/>
            <person name="De La Providencia I."/>
            <person name="Hainaut M."/>
            <person name="Kuo A."/>
            <person name="Kohler A."/>
            <person name="Murat C."/>
            <person name="Tang N."/>
            <person name="Roy S."/>
            <person name="Loubradou J."/>
            <person name="Henrissat B."/>
            <person name="Grigoriev I.V."/>
            <person name="Corradi N."/>
            <person name="Roux C."/>
            <person name="Martin F.M."/>
        </authorList>
    </citation>
    <scope>NUCLEOTIDE SEQUENCE [LARGE SCALE GENOMIC DNA]</scope>
    <source>
        <strain evidence="1 2">DAOM 227022</strain>
    </source>
</reference>
<protein>
    <submittedName>
        <fullName evidence="1">Uncharacterized protein</fullName>
    </submittedName>
</protein>